<dbReference type="Proteomes" id="UP000324260">
    <property type="component" value="Unassembled WGS sequence"/>
</dbReference>
<dbReference type="InterPro" id="IPR045584">
    <property type="entry name" value="Pilin-like"/>
</dbReference>
<accession>A0A5D9DEB7</accession>
<dbReference type="Pfam" id="PF07963">
    <property type="entry name" value="N_methyl"/>
    <property type="match status" value="1"/>
</dbReference>
<organism evidence="2 3">
    <name type="scientific">Halomonas eurihalina</name>
    <dbReference type="NCBI Taxonomy" id="42566"/>
    <lineage>
        <taxon>Bacteria</taxon>
        <taxon>Pseudomonadati</taxon>
        <taxon>Pseudomonadota</taxon>
        <taxon>Gammaproteobacteria</taxon>
        <taxon>Oceanospirillales</taxon>
        <taxon>Halomonadaceae</taxon>
        <taxon>Halomonas</taxon>
    </lineage>
</organism>
<sequence>MASFLHSLAIRESPEQHSRAEAQSGFSLLELLIVLTIVAALTGLSVAWLEGGSAPSLDSAREQLRTDLERAAIQAMEQQRVIGMRPNETGYAFVTRDTGSAEWRRLETSDLPARRWPLDLHLQRDPAAPEDQATPWLVWWPDGEVLGGRLSLTIGDRQRRLLIDALGVRAAKERDDA</sequence>
<dbReference type="EMBL" id="VTPU01000001">
    <property type="protein sequence ID" value="TZG41450.1"/>
    <property type="molecule type" value="Genomic_DNA"/>
</dbReference>
<dbReference type="Gene3D" id="3.55.40.10">
    <property type="entry name" value="minor pseudopilin epsh domain"/>
    <property type="match status" value="1"/>
</dbReference>
<dbReference type="OrthoDB" id="5730913at2"/>
<evidence type="ECO:0000256" key="1">
    <source>
        <dbReference type="SAM" id="Phobius"/>
    </source>
</evidence>
<dbReference type="NCBIfam" id="TIGR02532">
    <property type="entry name" value="IV_pilin_GFxxxE"/>
    <property type="match status" value="1"/>
</dbReference>
<dbReference type="SUPFAM" id="SSF54523">
    <property type="entry name" value="Pili subunits"/>
    <property type="match status" value="1"/>
</dbReference>
<gene>
    <name evidence="2" type="primary">gspH</name>
    <name evidence="2" type="ORF">FZZ93_01960</name>
</gene>
<protein>
    <submittedName>
        <fullName evidence="2">Type II secretion system protein GspH</fullName>
    </submittedName>
</protein>
<keyword evidence="1" id="KW-0812">Transmembrane</keyword>
<name>A0A5D9DEB7_HALER</name>
<reference evidence="2 3" key="1">
    <citation type="submission" date="2019-08" db="EMBL/GenBank/DDBJ databases">
        <title>Draft Genome Sequence of Halomonas eurihalina Isolated from Preserved Hide-surface.</title>
        <authorList>
            <person name="Hussain S.A."/>
            <person name="Xu A."/>
            <person name="Sarker M."/>
            <person name="Sommers C."/>
        </authorList>
    </citation>
    <scope>NUCLEOTIDE SEQUENCE [LARGE SCALE GENOMIC DNA]</scope>
    <source>
        <strain evidence="2 3">MS1</strain>
    </source>
</reference>
<proteinExistence type="predicted"/>
<dbReference type="AlphaFoldDB" id="A0A5D9DEB7"/>
<keyword evidence="3" id="KW-1185">Reference proteome</keyword>
<evidence type="ECO:0000313" key="3">
    <source>
        <dbReference type="Proteomes" id="UP000324260"/>
    </source>
</evidence>
<dbReference type="PROSITE" id="PS00409">
    <property type="entry name" value="PROKAR_NTER_METHYL"/>
    <property type="match status" value="1"/>
</dbReference>
<comment type="caution">
    <text evidence="2">The sequence shown here is derived from an EMBL/GenBank/DDBJ whole genome shotgun (WGS) entry which is preliminary data.</text>
</comment>
<evidence type="ECO:0000313" key="2">
    <source>
        <dbReference type="EMBL" id="TZG41450.1"/>
    </source>
</evidence>
<feature type="transmembrane region" description="Helical" evidence="1">
    <location>
        <begin position="28"/>
        <end position="49"/>
    </location>
</feature>
<keyword evidence="1" id="KW-1133">Transmembrane helix</keyword>
<dbReference type="InterPro" id="IPR012902">
    <property type="entry name" value="N_methyl_site"/>
</dbReference>
<keyword evidence="1" id="KW-0472">Membrane</keyword>